<keyword evidence="2" id="KW-0479">Metal-binding</keyword>
<dbReference type="GO" id="GO:0006351">
    <property type="term" value="P:DNA-templated transcription"/>
    <property type="evidence" value="ECO:0007669"/>
    <property type="project" value="InterPro"/>
</dbReference>
<evidence type="ECO:0000256" key="4">
    <source>
        <dbReference type="ARBA" id="ARBA00023242"/>
    </source>
</evidence>
<feature type="domain" description="Xylanolytic transcriptional activator regulatory" evidence="6">
    <location>
        <begin position="507"/>
        <end position="582"/>
    </location>
</feature>
<feature type="region of interest" description="Disordered" evidence="5">
    <location>
        <begin position="26"/>
        <end position="79"/>
    </location>
</feature>
<dbReference type="GO" id="GO:0005634">
    <property type="term" value="C:nucleus"/>
    <property type="evidence" value="ECO:0007669"/>
    <property type="project" value="UniProtKB-SubCell"/>
</dbReference>
<accession>A0A9P7EHN0</accession>
<dbReference type="SMART" id="SM00906">
    <property type="entry name" value="Fungal_trans"/>
    <property type="match status" value="1"/>
</dbReference>
<dbReference type="InterPro" id="IPR050987">
    <property type="entry name" value="AtrR-like"/>
</dbReference>
<gene>
    <name evidence="7" type="ORF">BJ212DRAFT_1264188</name>
</gene>
<feature type="compositionally biased region" description="Low complexity" evidence="5">
    <location>
        <begin position="244"/>
        <end position="255"/>
    </location>
</feature>
<reference evidence="7" key="1">
    <citation type="journal article" date="2020" name="New Phytol.">
        <title>Comparative genomics reveals dynamic genome evolution in host specialist ectomycorrhizal fungi.</title>
        <authorList>
            <person name="Lofgren L.A."/>
            <person name="Nguyen N.H."/>
            <person name="Vilgalys R."/>
            <person name="Ruytinx J."/>
            <person name="Liao H.L."/>
            <person name="Branco S."/>
            <person name="Kuo A."/>
            <person name="LaButti K."/>
            <person name="Lipzen A."/>
            <person name="Andreopoulos W."/>
            <person name="Pangilinan J."/>
            <person name="Riley R."/>
            <person name="Hundley H."/>
            <person name="Na H."/>
            <person name="Barry K."/>
            <person name="Grigoriev I.V."/>
            <person name="Stajich J.E."/>
            <person name="Kennedy P.G."/>
        </authorList>
    </citation>
    <scope>NUCLEOTIDE SEQUENCE</scope>
    <source>
        <strain evidence="7">MN1</strain>
    </source>
</reference>
<feature type="compositionally biased region" description="Low complexity" evidence="5">
    <location>
        <begin position="178"/>
        <end position="188"/>
    </location>
</feature>
<dbReference type="InterPro" id="IPR036864">
    <property type="entry name" value="Zn2-C6_fun-type_DNA-bd_sf"/>
</dbReference>
<dbReference type="InterPro" id="IPR001138">
    <property type="entry name" value="Zn2Cys6_DnaBD"/>
</dbReference>
<keyword evidence="8" id="KW-1185">Reference proteome</keyword>
<name>A0A9P7EHN0_9AGAM</name>
<dbReference type="OrthoDB" id="4064873at2759"/>
<dbReference type="GO" id="GO:0008270">
    <property type="term" value="F:zinc ion binding"/>
    <property type="evidence" value="ECO:0007669"/>
    <property type="project" value="InterPro"/>
</dbReference>
<feature type="region of interest" description="Disordered" evidence="5">
    <location>
        <begin position="172"/>
        <end position="198"/>
    </location>
</feature>
<dbReference type="EMBL" id="JABBWG010000006">
    <property type="protein sequence ID" value="KAG1821925.1"/>
    <property type="molecule type" value="Genomic_DNA"/>
</dbReference>
<feature type="region of interest" description="Disordered" evidence="5">
    <location>
        <begin position="228"/>
        <end position="268"/>
    </location>
</feature>
<proteinExistence type="predicted"/>
<dbReference type="GO" id="GO:0000981">
    <property type="term" value="F:DNA-binding transcription factor activity, RNA polymerase II-specific"/>
    <property type="evidence" value="ECO:0007669"/>
    <property type="project" value="InterPro"/>
</dbReference>
<dbReference type="CDD" id="cd00067">
    <property type="entry name" value="GAL4"/>
    <property type="match status" value="1"/>
</dbReference>
<dbReference type="RefSeq" id="XP_041196665.1">
    <property type="nucleotide sequence ID" value="XM_041330408.1"/>
</dbReference>
<dbReference type="GeneID" id="64624425"/>
<dbReference type="Gene3D" id="4.10.240.10">
    <property type="entry name" value="Zn(2)-C6 fungal-type DNA-binding domain"/>
    <property type="match status" value="1"/>
</dbReference>
<feature type="compositionally biased region" description="Pro residues" evidence="5">
    <location>
        <begin position="228"/>
        <end position="243"/>
    </location>
</feature>
<dbReference type="CDD" id="cd12148">
    <property type="entry name" value="fungal_TF_MHR"/>
    <property type="match status" value="1"/>
</dbReference>
<evidence type="ECO:0000256" key="2">
    <source>
        <dbReference type="ARBA" id="ARBA00022723"/>
    </source>
</evidence>
<evidence type="ECO:0000313" key="7">
    <source>
        <dbReference type="EMBL" id="KAG1821925.1"/>
    </source>
</evidence>
<sequence>MTHILPPHTDLNLVPSSLHSALHMDPNQQQQQLQQPNQPHQQQAPTTSKKRGRKADTNSDDAGSPSEPRRLRRSHEACARCRSKKIKASPVGRHRPQISCDSKHPKCTACATAGVPCQQEDRHRQTLTLRGHTEFIERQIAQCDALLKRHISDFSMANLDEICRREGIEVDGHPAPEFAQSSPQFPQQPSGPPPGAIYGPPFVHPAYPYGVPMPHGYPSHMPMPGPPGAYGPIHPGFPPPPPQHMQAPPQVQQQPQPQPQQPHPVPPPVIAATANVEVKGQDPQSLDMSTTRALAKSFGVHPLIVNDSHLGSGDKEDLAVGSNGLSSGRDRGITEQSMPRDLTKWISISVATSNTGGYSTVSTSTLTLWMPKDRSLANKIVDVYFNHLNVHRPVFFRSDFEHKLNALYDGDNVQHDPGFICSMYLILALGTLSELNHQGSIIDKDKKTPSDSPINTKKLLPTIWPEHDEFFERALAVKPHLRVTISSLQALLLLHWYLYTERQGRSLWRLVGSLVRLSIELGLHHDPTAQPNTFTDEECQLRIRLWGTVMVHDRGTSILLGRPLAIAPYDSNTPHPTHGLKGQNADFSEHFLLSHPIAEIQADIINSLYAPSRQSADTIMRHATRIIKSMLEFRRQLPDSYKWYFGGTEDWPLERRQKLVQDITEDQGLTLLKFGISRILLLRALFSLKELDYNHRSKALVDAIVTSHNIIIFHNQLIRFPDIAFFVSPIPLHIAAMVILYGHMSHCERLPRQVMIEDVWMALDMLPRFRWRWERKDLNGGHPLISKLAEKVLNVNLRTVGPTKDPVLLSELDWEADSPGMLSSPALSGQQQLRVHPGTPTMSHPSYSNGGVGPGVYGPLPRGVTVSTNPVKGLQGSVGNGTTQDKLAEVPPGLFYPFYPENPMSATPGTVSGPHSDAGVTSGDSGQDPQGYGHLLAAAAQPNGTYGCQPSSDSYMLEEIVPTHGNQVWMNVVSR</sequence>
<feature type="region of interest" description="Disordered" evidence="5">
    <location>
        <begin position="309"/>
        <end position="334"/>
    </location>
</feature>
<dbReference type="Proteomes" id="UP000807769">
    <property type="component" value="Unassembled WGS sequence"/>
</dbReference>
<dbReference type="PANTHER" id="PTHR46910">
    <property type="entry name" value="TRANSCRIPTION FACTOR PDR1"/>
    <property type="match status" value="1"/>
</dbReference>
<feature type="region of interest" description="Disordered" evidence="5">
    <location>
        <begin position="905"/>
        <end position="932"/>
    </location>
</feature>
<dbReference type="Pfam" id="PF04082">
    <property type="entry name" value="Fungal_trans"/>
    <property type="match status" value="1"/>
</dbReference>
<feature type="compositionally biased region" description="Pro residues" evidence="5">
    <location>
        <begin position="256"/>
        <end position="268"/>
    </location>
</feature>
<comment type="caution">
    <text evidence="7">The sequence shown here is derived from an EMBL/GenBank/DDBJ whole genome shotgun (WGS) entry which is preliminary data.</text>
</comment>
<dbReference type="PANTHER" id="PTHR46910:SF3">
    <property type="entry name" value="HALOTOLERANCE PROTEIN 9-RELATED"/>
    <property type="match status" value="1"/>
</dbReference>
<evidence type="ECO:0000256" key="5">
    <source>
        <dbReference type="SAM" id="MobiDB-lite"/>
    </source>
</evidence>
<protein>
    <submittedName>
        <fullName evidence="7">Fungal-specific transcription factor domain-containing protein</fullName>
    </submittedName>
</protein>
<organism evidence="7 8">
    <name type="scientific">Suillus subaureus</name>
    <dbReference type="NCBI Taxonomy" id="48587"/>
    <lineage>
        <taxon>Eukaryota</taxon>
        <taxon>Fungi</taxon>
        <taxon>Dikarya</taxon>
        <taxon>Basidiomycota</taxon>
        <taxon>Agaricomycotina</taxon>
        <taxon>Agaricomycetes</taxon>
        <taxon>Agaricomycetidae</taxon>
        <taxon>Boletales</taxon>
        <taxon>Suillineae</taxon>
        <taxon>Suillaceae</taxon>
        <taxon>Suillus</taxon>
    </lineage>
</organism>
<comment type="subcellular location">
    <subcellularLocation>
        <location evidence="1">Nucleus</location>
    </subcellularLocation>
</comment>
<dbReference type="GO" id="GO:0003677">
    <property type="term" value="F:DNA binding"/>
    <property type="evidence" value="ECO:0007669"/>
    <property type="project" value="UniProtKB-KW"/>
</dbReference>
<keyword evidence="3" id="KW-0238">DNA-binding</keyword>
<dbReference type="AlphaFoldDB" id="A0A9P7EHN0"/>
<evidence type="ECO:0000259" key="6">
    <source>
        <dbReference type="SMART" id="SM00906"/>
    </source>
</evidence>
<evidence type="ECO:0000313" key="8">
    <source>
        <dbReference type="Proteomes" id="UP000807769"/>
    </source>
</evidence>
<keyword evidence="4" id="KW-0539">Nucleus</keyword>
<evidence type="ECO:0000256" key="1">
    <source>
        <dbReference type="ARBA" id="ARBA00004123"/>
    </source>
</evidence>
<evidence type="ECO:0000256" key="3">
    <source>
        <dbReference type="ARBA" id="ARBA00023125"/>
    </source>
</evidence>
<dbReference type="InterPro" id="IPR007219">
    <property type="entry name" value="XnlR_reg_dom"/>
</dbReference>
<feature type="compositionally biased region" description="Low complexity" evidence="5">
    <location>
        <begin position="26"/>
        <end position="43"/>
    </location>
</feature>